<sequence length="235" mass="26434">MKKAIGVIPARLYSTRFPKKILHNIDEKPIIVYVYEQVKKAKSLNDVIVAIDAEETEMALKPFKVKMVMTADTHVSGTDRVQEVVKDLDADVIVNIQGDEPAIDPTCIDKLVAQFSDESIQMATVAGKNMNVKKLTDVNTVKVLLDKDGFAVNFRREPVETEAGGYYHHMGIYAYTKAALENFINFAPSPNEQALKLEQYRALDNGIPIKVILTEKVNIGIDTMDDLKQFMENKW</sequence>
<gene>
    <name evidence="3" type="ORF">METZ01_LOCUS140969</name>
</gene>
<protein>
    <recommendedName>
        <fullName evidence="4">3-deoxy-manno-octulosonate cytidylyltransferase</fullName>
    </recommendedName>
</protein>
<name>A0A381ZFN9_9ZZZZ</name>
<dbReference type="InterPro" id="IPR003329">
    <property type="entry name" value="Cytidylyl_trans"/>
</dbReference>
<evidence type="ECO:0000313" key="3">
    <source>
        <dbReference type="EMBL" id="SVA88115.1"/>
    </source>
</evidence>
<dbReference type="PANTHER" id="PTHR42866:SF2">
    <property type="entry name" value="3-DEOXY-MANNO-OCTULOSONATE CYTIDYLYLTRANSFERASE, MITOCHONDRIAL"/>
    <property type="match status" value="1"/>
</dbReference>
<dbReference type="NCBIfam" id="NF003952">
    <property type="entry name" value="PRK05450.1-5"/>
    <property type="match status" value="1"/>
</dbReference>
<evidence type="ECO:0000256" key="1">
    <source>
        <dbReference type="ARBA" id="ARBA00022679"/>
    </source>
</evidence>
<dbReference type="NCBIfam" id="TIGR00466">
    <property type="entry name" value="kdsB"/>
    <property type="match status" value="1"/>
</dbReference>
<dbReference type="CDD" id="cd02517">
    <property type="entry name" value="CMP-KDO-Synthetase"/>
    <property type="match status" value="1"/>
</dbReference>
<proteinExistence type="predicted"/>
<dbReference type="Pfam" id="PF02348">
    <property type="entry name" value="CTP_transf_3"/>
    <property type="match status" value="1"/>
</dbReference>
<dbReference type="Gene3D" id="3.90.550.10">
    <property type="entry name" value="Spore Coat Polysaccharide Biosynthesis Protein SpsA, Chain A"/>
    <property type="match status" value="1"/>
</dbReference>
<dbReference type="EMBL" id="UINC01021156">
    <property type="protein sequence ID" value="SVA88115.1"/>
    <property type="molecule type" value="Genomic_DNA"/>
</dbReference>
<keyword evidence="1" id="KW-0808">Transferase</keyword>
<organism evidence="3">
    <name type="scientific">marine metagenome</name>
    <dbReference type="NCBI Taxonomy" id="408172"/>
    <lineage>
        <taxon>unclassified sequences</taxon>
        <taxon>metagenomes</taxon>
        <taxon>ecological metagenomes</taxon>
    </lineage>
</organism>
<evidence type="ECO:0000256" key="2">
    <source>
        <dbReference type="ARBA" id="ARBA00022695"/>
    </source>
</evidence>
<keyword evidence="2" id="KW-0548">Nucleotidyltransferase</keyword>
<evidence type="ECO:0008006" key="4">
    <source>
        <dbReference type="Google" id="ProtNLM"/>
    </source>
</evidence>
<dbReference type="SUPFAM" id="SSF53448">
    <property type="entry name" value="Nucleotide-diphospho-sugar transferases"/>
    <property type="match status" value="1"/>
</dbReference>
<reference evidence="3" key="1">
    <citation type="submission" date="2018-05" db="EMBL/GenBank/DDBJ databases">
        <authorList>
            <person name="Lanie J.A."/>
            <person name="Ng W.-L."/>
            <person name="Kazmierczak K.M."/>
            <person name="Andrzejewski T.M."/>
            <person name="Davidsen T.M."/>
            <person name="Wayne K.J."/>
            <person name="Tettelin H."/>
            <person name="Glass J.I."/>
            <person name="Rusch D."/>
            <person name="Podicherti R."/>
            <person name="Tsui H.-C.T."/>
            <person name="Winkler M.E."/>
        </authorList>
    </citation>
    <scope>NUCLEOTIDE SEQUENCE</scope>
</reference>
<dbReference type="InterPro" id="IPR029044">
    <property type="entry name" value="Nucleotide-diphossugar_trans"/>
</dbReference>
<accession>A0A381ZFN9</accession>
<dbReference type="GO" id="GO:0005829">
    <property type="term" value="C:cytosol"/>
    <property type="evidence" value="ECO:0007669"/>
    <property type="project" value="TreeGrafter"/>
</dbReference>
<dbReference type="GO" id="GO:0008690">
    <property type="term" value="F:3-deoxy-manno-octulosonate cytidylyltransferase activity"/>
    <property type="evidence" value="ECO:0007669"/>
    <property type="project" value="InterPro"/>
</dbReference>
<dbReference type="PANTHER" id="PTHR42866">
    <property type="entry name" value="3-DEOXY-MANNO-OCTULOSONATE CYTIDYLYLTRANSFERASE"/>
    <property type="match status" value="1"/>
</dbReference>
<dbReference type="InterPro" id="IPR004528">
    <property type="entry name" value="KdsB"/>
</dbReference>
<dbReference type="AlphaFoldDB" id="A0A381ZFN9"/>